<feature type="compositionally biased region" description="Polar residues" evidence="2">
    <location>
        <begin position="30"/>
        <end position="49"/>
    </location>
</feature>
<reference evidence="3" key="1">
    <citation type="submission" date="2021-06" db="EMBL/GenBank/DDBJ databases">
        <authorList>
            <person name="Kallberg Y."/>
            <person name="Tangrot J."/>
            <person name="Rosling A."/>
        </authorList>
    </citation>
    <scope>NUCLEOTIDE SEQUENCE</scope>
    <source>
        <strain evidence="3">CL551</strain>
    </source>
</reference>
<keyword evidence="1" id="KW-0396">Initiation factor</keyword>
<feature type="compositionally biased region" description="Basic and acidic residues" evidence="2">
    <location>
        <begin position="103"/>
        <end position="114"/>
    </location>
</feature>
<dbReference type="PANTHER" id="PTHR11960">
    <property type="entry name" value="EUKARYOTIC TRANSLATION INITIATION FACTOR 4E RELATED"/>
    <property type="match status" value="1"/>
</dbReference>
<keyword evidence="4" id="KW-1185">Reference proteome</keyword>
<evidence type="ECO:0000256" key="2">
    <source>
        <dbReference type="SAM" id="MobiDB-lite"/>
    </source>
</evidence>
<dbReference type="InterPro" id="IPR023398">
    <property type="entry name" value="TIF_eIF4e-like"/>
</dbReference>
<comment type="caution">
    <text evidence="3">The sequence shown here is derived from an EMBL/GenBank/DDBJ whole genome shotgun (WGS) entry which is preliminary data.</text>
</comment>
<name>A0A9N9IDW5_9GLOM</name>
<evidence type="ECO:0000256" key="1">
    <source>
        <dbReference type="RuleBase" id="RU004374"/>
    </source>
</evidence>
<dbReference type="GO" id="GO:0016281">
    <property type="term" value="C:eukaryotic translation initiation factor 4F complex"/>
    <property type="evidence" value="ECO:0007669"/>
    <property type="project" value="TreeGrafter"/>
</dbReference>
<evidence type="ECO:0000313" key="3">
    <source>
        <dbReference type="EMBL" id="CAG8732010.1"/>
    </source>
</evidence>
<dbReference type="GO" id="GO:0003743">
    <property type="term" value="F:translation initiation factor activity"/>
    <property type="evidence" value="ECO:0007669"/>
    <property type="project" value="UniProtKB-KW"/>
</dbReference>
<dbReference type="Gene3D" id="3.30.760.10">
    <property type="entry name" value="RNA Cap, Translation Initiation Factor Eif4e"/>
    <property type="match status" value="1"/>
</dbReference>
<accession>A0A9N9IDW5</accession>
<sequence length="358" mass="39959">MPSEHSRSSSGSSVTSVPTINVKYAPPQLKKNQLNSTSNNELLDISNGTSREKSPSRERDSRGKSPGRNGKRGKSPSGDKLDPPKSPNSSRSRSRSRSKSPRNKKENERNENSKNSKSTQDARVNLNLNVAPWIAPSAKTSGGSKSNSRSSRLSLPPNFSEINMNAIRESNERWERLNHVPNDSKDGGKNGMGNFSKPVPLRIAPLIRPKIVTDMNNLQGGKSMQRNPSGQLTGKLTESPLVVDAGFPLMRSRSYNSAINESHRVHTEFSRDLKPHPLQHSWTMYYDSKPAMTPGPKTPTGKISYEENLQTIGTFNTVETFCRYFNWVKKPSQLELNTNFHIFKDKIMPMWEDPANAN</sequence>
<dbReference type="SUPFAM" id="SSF55418">
    <property type="entry name" value="eIF4e-like"/>
    <property type="match status" value="1"/>
</dbReference>
<dbReference type="GO" id="GO:0000340">
    <property type="term" value="F:RNA 7-methylguanosine cap binding"/>
    <property type="evidence" value="ECO:0007669"/>
    <property type="project" value="TreeGrafter"/>
</dbReference>
<evidence type="ECO:0000313" key="4">
    <source>
        <dbReference type="Proteomes" id="UP000789342"/>
    </source>
</evidence>
<dbReference type="InterPro" id="IPR001040">
    <property type="entry name" value="TIF_eIF_4E"/>
</dbReference>
<feature type="region of interest" description="Disordered" evidence="2">
    <location>
        <begin position="1"/>
        <end position="121"/>
    </location>
</feature>
<feature type="region of interest" description="Disordered" evidence="2">
    <location>
        <begin position="135"/>
        <end position="157"/>
    </location>
</feature>
<dbReference type="OrthoDB" id="590761at2759"/>
<comment type="similarity">
    <text evidence="1">Belongs to the eukaryotic initiation factor 4E family.</text>
</comment>
<organism evidence="3 4">
    <name type="scientific">Acaulospora morrowiae</name>
    <dbReference type="NCBI Taxonomy" id="94023"/>
    <lineage>
        <taxon>Eukaryota</taxon>
        <taxon>Fungi</taxon>
        <taxon>Fungi incertae sedis</taxon>
        <taxon>Mucoromycota</taxon>
        <taxon>Glomeromycotina</taxon>
        <taxon>Glomeromycetes</taxon>
        <taxon>Diversisporales</taxon>
        <taxon>Acaulosporaceae</taxon>
        <taxon>Acaulospora</taxon>
    </lineage>
</organism>
<dbReference type="EMBL" id="CAJVPV010026603">
    <property type="protein sequence ID" value="CAG8732010.1"/>
    <property type="molecule type" value="Genomic_DNA"/>
</dbReference>
<feature type="compositionally biased region" description="Low complexity" evidence="2">
    <location>
        <begin position="141"/>
        <end position="157"/>
    </location>
</feature>
<keyword evidence="1" id="KW-0694">RNA-binding</keyword>
<keyword evidence="1" id="KW-0648">Protein biosynthesis</keyword>
<dbReference type="Pfam" id="PF01652">
    <property type="entry name" value="IF4E"/>
    <property type="match status" value="1"/>
</dbReference>
<dbReference type="Proteomes" id="UP000789342">
    <property type="component" value="Unassembled WGS sequence"/>
</dbReference>
<dbReference type="PANTHER" id="PTHR11960:SF73">
    <property type="entry name" value="TRANSLATION INITIATION FACTOR 4E, PUTATIVE-RELATED"/>
    <property type="match status" value="1"/>
</dbReference>
<feature type="compositionally biased region" description="Basic residues" evidence="2">
    <location>
        <begin position="92"/>
        <end position="102"/>
    </location>
</feature>
<feature type="non-terminal residue" evidence="3">
    <location>
        <position position="1"/>
    </location>
</feature>
<feature type="compositionally biased region" description="Basic and acidic residues" evidence="2">
    <location>
        <begin position="50"/>
        <end position="63"/>
    </location>
</feature>
<protein>
    <submittedName>
        <fullName evidence="3">1883_t:CDS:1</fullName>
    </submittedName>
</protein>
<gene>
    <name evidence="3" type="ORF">AMORRO_LOCUS14096</name>
</gene>
<proteinExistence type="inferred from homology"/>
<dbReference type="AlphaFoldDB" id="A0A9N9IDW5"/>